<dbReference type="InterPro" id="IPR028994">
    <property type="entry name" value="Integrin_alpha_N"/>
</dbReference>
<gene>
    <name evidence="5" type="ORF">RS130_10345</name>
</gene>
<comment type="caution">
    <text evidence="5">The sequence shown here is derived from an EMBL/GenBank/DDBJ whole genome shotgun (WGS) entry which is preliminary data.</text>
</comment>
<evidence type="ECO:0000256" key="1">
    <source>
        <dbReference type="ARBA" id="ARBA00004167"/>
    </source>
</evidence>
<keyword evidence="4" id="KW-0472">Membrane</keyword>
<dbReference type="RefSeq" id="WP_316025891.1">
    <property type="nucleotide sequence ID" value="NZ_JAWDIO010000002.1"/>
</dbReference>
<accession>A0ABU3SWC2</accession>
<evidence type="ECO:0000256" key="3">
    <source>
        <dbReference type="ARBA" id="ARBA00022989"/>
    </source>
</evidence>
<dbReference type="Proteomes" id="UP001247805">
    <property type="component" value="Unassembled WGS sequence"/>
</dbReference>
<protein>
    <submittedName>
        <fullName evidence="5">VCBS repeat-containing protein</fullName>
    </submittedName>
</protein>
<keyword evidence="3" id="KW-1133">Transmembrane helix</keyword>
<dbReference type="PANTHER" id="PTHR21419">
    <property type="match status" value="1"/>
</dbReference>
<name>A0ABU3SWC2_9ALTE</name>
<keyword evidence="6" id="KW-1185">Reference proteome</keyword>
<comment type="subcellular location">
    <subcellularLocation>
        <location evidence="1">Membrane</location>
        <topology evidence="1">Single-pass membrane protein</topology>
    </subcellularLocation>
</comment>
<proteinExistence type="predicted"/>
<keyword evidence="2" id="KW-0812">Transmembrane</keyword>
<sequence length="515" mass="58361">MFNKWCLSQINPTFWGLRILYVVGLVVSFPSLAKYTELFSEHNISVPFKVNQGVVAADILAHLGIELLVIGVDEQQQRKLAIYGVNINEYEVLDLIDIPNNFWGYDLGDKNAEGMRQLYFLTQSKVLRYVPAHHSQPAKMQVEQDVESMYLSAQSDSFMQIDFVQDLNNDGEDDIFLPHFQQVNLWLTDGSDIKQRQSLPIGARLQLKHSQFRFFDADLYFEDMNQDTKTDIVYLSQDKVATHLQNDKGLFSTEPVYIDILPMVSAHEWWDITDVNGQELDQSNLTHRKLDGLRDINGDGIADLVVKYTQSSGVLDKTIDYEFYYGSLKDGVLEYEHDISSKVSSKDTLTDLQFVDLENDGRLEVLVSSFDIGISQIVGALMSGSIDQDSMIFAMDDKDEFAKEPLLNQEVEMTFSLSSGSRGEPMIKMIDLNKDGVKDMVYSDGDALIRALLATPGEKRPYSRWSLKQKISMPKNPANALTQDLNEDGKTDLVLHYGPADKSELLQRLVILIAM</sequence>
<dbReference type="EMBL" id="JAWDIO010000002">
    <property type="protein sequence ID" value="MDU0354278.1"/>
    <property type="molecule type" value="Genomic_DNA"/>
</dbReference>
<evidence type="ECO:0000256" key="4">
    <source>
        <dbReference type="ARBA" id="ARBA00023136"/>
    </source>
</evidence>
<evidence type="ECO:0000313" key="6">
    <source>
        <dbReference type="Proteomes" id="UP001247805"/>
    </source>
</evidence>
<reference evidence="5 6" key="1">
    <citation type="submission" date="2023-10" db="EMBL/GenBank/DDBJ databases">
        <title>Glaciecola aquimarina strain GGW-M5 nov., isolated from a coastal seawater.</title>
        <authorList>
            <person name="Bayburt H."/>
            <person name="Kim J.M."/>
            <person name="Choi B.J."/>
            <person name="Jeon C.O."/>
        </authorList>
    </citation>
    <scope>NUCLEOTIDE SEQUENCE [LARGE SCALE GENOMIC DNA]</scope>
    <source>
        <strain evidence="5 6">KCTC 32108</strain>
    </source>
</reference>
<organism evidence="5 6">
    <name type="scientific">Paraglaciecola aquimarina</name>
    <dbReference type="NCBI Taxonomy" id="1235557"/>
    <lineage>
        <taxon>Bacteria</taxon>
        <taxon>Pseudomonadati</taxon>
        <taxon>Pseudomonadota</taxon>
        <taxon>Gammaproteobacteria</taxon>
        <taxon>Alteromonadales</taxon>
        <taxon>Alteromonadaceae</taxon>
        <taxon>Paraglaciecola</taxon>
    </lineage>
</organism>
<dbReference type="SUPFAM" id="SSF69318">
    <property type="entry name" value="Integrin alpha N-terminal domain"/>
    <property type="match status" value="1"/>
</dbReference>
<dbReference type="PANTHER" id="PTHR21419:SF23">
    <property type="entry name" value="PROTEIN DEFECTIVE IN EXINE FORMATION 1"/>
    <property type="match status" value="1"/>
</dbReference>
<evidence type="ECO:0000256" key="2">
    <source>
        <dbReference type="ARBA" id="ARBA00022692"/>
    </source>
</evidence>
<dbReference type="InterPro" id="IPR045232">
    <property type="entry name" value="FAM234"/>
</dbReference>
<evidence type="ECO:0000313" key="5">
    <source>
        <dbReference type="EMBL" id="MDU0354278.1"/>
    </source>
</evidence>
<dbReference type="Gene3D" id="2.130.10.130">
    <property type="entry name" value="Integrin alpha, N-terminal"/>
    <property type="match status" value="1"/>
</dbReference>